<sequence>MRIYTLAEFPPAPKIGLLTLEEAEGRFYNEQETENLLQAYHKDSFPEMSLIRLQDELNRPCSGPLNAKAHIIRPVTSDQLALLWESYSEHGVYGLLDHISGVQTQPLRVLALPARCALNSYHFAGHVFAFLRGLVFPQLQLSTDEICSKYSEVSMWSSGFVRAMAWHPGTKKLAIALRNDSVILYSKNCATSSELRHPKQKAVTSVAFRPFSGSQIAVGGELGLVLWNIPAAITVKTPTMHSASVLLPGRLISSLAWHPDGNVLAACSARFGDIVMISPATGEIVALTTFSFLPSAHLLRWSRDGYRIFAPSPNGGFSIWEGNPVWDAQCYASQVVTAACWSYDGCHLLYTVAGKAVVYHVSLNPVGEPMAAVPQPRPIIKLEGHPEKVSGEASLMEWDPHSQRLAIAFKANTRLIAVFKTKIKPLFDLQPLGYIRGPAIPEAMKFCEEHDEGALLSVCWSNGHVQHIKMHFEISAADRSVVLSRNAVSELSGDFSDESRISTGAHY</sequence>
<evidence type="ECO:0000313" key="3">
    <source>
        <dbReference type="RefSeq" id="XP_003748564.1"/>
    </source>
</evidence>
<dbReference type="InterPro" id="IPR045139">
    <property type="entry name" value="Aladin"/>
</dbReference>
<dbReference type="InterPro" id="IPR057403">
    <property type="entry name" value="Beta-prop_Aladin"/>
</dbReference>
<dbReference type="SMART" id="SM00320">
    <property type="entry name" value="WD40"/>
    <property type="match status" value="5"/>
</dbReference>
<dbReference type="GO" id="GO:0005643">
    <property type="term" value="C:nuclear pore"/>
    <property type="evidence" value="ECO:0007669"/>
    <property type="project" value="TreeGrafter"/>
</dbReference>
<dbReference type="GO" id="GO:0006913">
    <property type="term" value="P:nucleocytoplasmic transport"/>
    <property type="evidence" value="ECO:0007669"/>
    <property type="project" value="TreeGrafter"/>
</dbReference>
<dbReference type="KEGG" id="goe:100901422"/>
<dbReference type="InterPro" id="IPR001680">
    <property type="entry name" value="WD40_rpt"/>
</dbReference>
<dbReference type="Pfam" id="PF25460">
    <property type="entry name" value="Beta-prop_Aladin"/>
    <property type="match status" value="1"/>
</dbReference>
<dbReference type="RefSeq" id="XP_003748564.1">
    <property type="nucleotide sequence ID" value="XM_003748516.2"/>
</dbReference>
<dbReference type="AlphaFoldDB" id="A0AAJ6QZ07"/>
<proteinExistence type="predicted"/>
<evidence type="ECO:0000313" key="2">
    <source>
        <dbReference type="Proteomes" id="UP000694867"/>
    </source>
</evidence>
<evidence type="ECO:0000259" key="1">
    <source>
        <dbReference type="Pfam" id="PF25460"/>
    </source>
</evidence>
<protein>
    <submittedName>
        <fullName evidence="3">Aladin</fullName>
    </submittedName>
</protein>
<keyword evidence="2" id="KW-1185">Reference proteome</keyword>
<feature type="domain" description="Aladin seven-bladed propeller" evidence="1">
    <location>
        <begin position="143"/>
        <end position="469"/>
    </location>
</feature>
<dbReference type="SUPFAM" id="SSF50978">
    <property type="entry name" value="WD40 repeat-like"/>
    <property type="match status" value="1"/>
</dbReference>
<gene>
    <name evidence="3" type="primary">LOC100901422</name>
</gene>
<dbReference type="PANTHER" id="PTHR14494">
    <property type="entry name" value="ALADIN/ADRACALIN/AAAS"/>
    <property type="match status" value="1"/>
</dbReference>
<dbReference type="PANTHER" id="PTHR14494:SF0">
    <property type="entry name" value="ALADIN"/>
    <property type="match status" value="1"/>
</dbReference>
<dbReference type="InterPro" id="IPR036322">
    <property type="entry name" value="WD40_repeat_dom_sf"/>
</dbReference>
<dbReference type="InterPro" id="IPR015943">
    <property type="entry name" value="WD40/YVTN_repeat-like_dom_sf"/>
</dbReference>
<dbReference type="GeneID" id="100901422"/>
<name>A0AAJ6QZ07_9ACAR</name>
<organism evidence="2 3">
    <name type="scientific">Galendromus occidentalis</name>
    <name type="common">western predatory mite</name>
    <dbReference type="NCBI Taxonomy" id="34638"/>
    <lineage>
        <taxon>Eukaryota</taxon>
        <taxon>Metazoa</taxon>
        <taxon>Ecdysozoa</taxon>
        <taxon>Arthropoda</taxon>
        <taxon>Chelicerata</taxon>
        <taxon>Arachnida</taxon>
        <taxon>Acari</taxon>
        <taxon>Parasitiformes</taxon>
        <taxon>Mesostigmata</taxon>
        <taxon>Gamasina</taxon>
        <taxon>Phytoseioidea</taxon>
        <taxon>Phytoseiidae</taxon>
        <taxon>Typhlodrominae</taxon>
        <taxon>Galendromus</taxon>
    </lineage>
</organism>
<accession>A0AAJ6QZ07</accession>
<dbReference type="Proteomes" id="UP000694867">
    <property type="component" value="Unplaced"/>
</dbReference>
<dbReference type="Gene3D" id="2.130.10.10">
    <property type="entry name" value="YVTN repeat-like/Quinoprotein amine dehydrogenase"/>
    <property type="match status" value="1"/>
</dbReference>
<reference evidence="3" key="1">
    <citation type="submission" date="2025-08" db="UniProtKB">
        <authorList>
            <consortium name="RefSeq"/>
        </authorList>
    </citation>
    <scope>IDENTIFICATION</scope>
</reference>